<comment type="caution">
    <text evidence="1">The sequence shown here is derived from an EMBL/GenBank/DDBJ whole genome shotgun (WGS) entry which is preliminary data.</text>
</comment>
<dbReference type="AlphaFoldDB" id="X1PQ80"/>
<gene>
    <name evidence="1" type="ORF">S06H3_53695</name>
</gene>
<feature type="non-terminal residue" evidence="1">
    <location>
        <position position="231"/>
    </location>
</feature>
<organism evidence="1">
    <name type="scientific">marine sediment metagenome</name>
    <dbReference type="NCBI Taxonomy" id="412755"/>
    <lineage>
        <taxon>unclassified sequences</taxon>
        <taxon>metagenomes</taxon>
        <taxon>ecological metagenomes</taxon>
    </lineage>
</organism>
<sequence length="231" mass="26958">MKPKSLEFYSKIIERLKKEGFIKLEGEDESIEELDISPDEITSLGTDELLALRKKIHILWEERGSKDNDEAAVNANIIITNEFNRRQLKIPDKDKLDEISSKFKKKAITMEERAEAKSKNEEEMLKFGKELKELVLTPDFISFSGGSIYAKNRNPYDLDCIVRQNESFSDPHLLKLTRMINVAIHKTWPDGRPIEFHYDPTGPNWRYLPAYDLVLRPKKQLAFREISEPEF</sequence>
<evidence type="ECO:0000313" key="1">
    <source>
        <dbReference type="EMBL" id="GAI57983.1"/>
    </source>
</evidence>
<name>X1PQ80_9ZZZZ</name>
<proteinExistence type="predicted"/>
<reference evidence="1" key="1">
    <citation type="journal article" date="2014" name="Front. Microbiol.">
        <title>High frequency of phylogenetically diverse reductive dehalogenase-homologous genes in deep subseafloor sedimentary metagenomes.</title>
        <authorList>
            <person name="Kawai M."/>
            <person name="Futagami T."/>
            <person name="Toyoda A."/>
            <person name="Takaki Y."/>
            <person name="Nishi S."/>
            <person name="Hori S."/>
            <person name="Arai W."/>
            <person name="Tsubouchi T."/>
            <person name="Morono Y."/>
            <person name="Uchiyama I."/>
            <person name="Ito T."/>
            <person name="Fujiyama A."/>
            <person name="Inagaki F."/>
            <person name="Takami H."/>
        </authorList>
    </citation>
    <scope>NUCLEOTIDE SEQUENCE</scope>
    <source>
        <strain evidence="1">Expedition CK06-06</strain>
    </source>
</reference>
<dbReference type="EMBL" id="BARV01034258">
    <property type="protein sequence ID" value="GAI57983.1"/>
    <property type="molecule type" value="Genomic_DNA"/>
</dbReference>
<accession>X1PQ80</accession>
<protein>
    <submittedName>
        <fullName evidence="1">Uncharacterized protein</fullName>
    </submittedName>
</protein>